<evidence type="ECO:0000313" key="8">
    <source>
        <dbReference type="EMBL" id="OAX51644.1"/>
    </source>
</evidence>
<keyword evidence="9" id="KW-1185">Reference proteome</keyword>
<evidence type="ECO:0000256" key="6">
    <source>
        <dbReference type="ARBA" id="ARBA00023136"/>
    </source>
</evidence>
<keyword evidence="6 7" id="KW-0472">Membrane</keyword>
<comment type="subcellular location">
    <subcellularLocation>
        <location evidence="1">Cell membrane</location>
        <topology evidence="1">Multi-pass membrane protein</topology>
    </subcellularLocation>
</comment>
<keyword evidence="3" id="KW-1003">Cell membrane</keyword>
<gene>
    <name evidence="8" type="ORF">AN277_0207500</name>
</gene>
<feature type="transmembrane region" description="Helical" evidence="7">
    <location>
        <begin position="85"/>
        <end position="106"/>
    </location>
</feature>
<protein>
    <recommendedName>
        <fullName evidence="10">DoxX family protein</fullName>
    </recommendedName>
</protein>
<feature type="transmembrane region" description="Helical" evidence="7">
    <location>
        <begin position="112"/>
        <end position="133"/>
    </location>
</feature>
<proteinExistence type="inferred from homology"/>
<comment type="similarity">
    <text evidence="2">Belongs to the DoxX family.</text>
</comment>
<name>A0A199NRC2_9MICC</name>
<comment type="caution">
    <text evidence="8">The sequence shown here is derived from an EMBL/GenBank/DDBJ whole genome shotgun (WGS) entry which is preliminary data.</text>
</comment>
<evidence type="ECO:0000256" key="2">
    <source>
        <dbReference type="ARBA" id="ARBA00006679"/>
    </source>
</evidence>
<evidence type="ECO:0000256" key="4">
    <source>
        <dbReference type="ARBA" id="ARBA00022692"/>
    </source>
</evidence>
<dbReference type="GO" id="GO:0005886">
    <property type="term" value="C:plasma membrane"/>
    <property type="evidence" value="ECO:0007669"/>
    <property type="project" value="UniProtKB-SubCell"/>
</dbReference>
<evidence type="ECO:0000256" key="3">
    <source>
        <dbReference type="ARBA" id="ARBA00022475"/>
    </source>
</evidence>
<feature type="transmembrane region" description="Helical" evidence="7">
    <location>
        <begin position="12"/>
        <end position="32"/>
    </location>
</feature>
<feature type="transmembrane region" description="Helical" evidence="7">
    <location>
        <begin position="57"/>
        <end position="78"/>
    </location>
</feature>
<keyword evidence="5 7" id="KW-1133">Transmembrane helix</keyword>
<evidence type="ECO:0000256" key="5">
    <source>
        <dbReference type="ARBA" id="ARBA00022989"/>
    </source>
</evidence>
<dbReference type="InterPro" id="IPR032808">
    <property type="entry name" value="DoxX"/>
</dbReference>
<dbReference type="Proteomes" id="UP000053171">
    <property type="component" value="Unassembled WGS sequence"/>
</dbReference>
<evidence type="ECO:0000313" key="9">
    <source>
        <dbReference type="Proteomes" id="UP000053171"/>
    </source>
</evidence>
<evidence type="ECO:0000256" key="7">
    <source>
        <dbReference type="SAM" id="Phobius"/>
    </source>
</evidence>
<dbReference type="PANTHER" id="PTHR33452">
    <property type="entry name" value="OXIDOREDUCTASE CATD-RELATED"/>
    <property type="match status" value="1"/>
</dbReference>
<dbReference type="InterPro" id="IPR051907">
    <property type="entry name" value="DoxX-like_oxidoreductase"/>
</dbReference>
<reference evidence="8" key="1">
    <citation type="submission" date="2016-06" db="EMBL/GenBank/DDBJ databases">
        <title>Identification of putative biosynthetic pathways for the production of bioactive secondary metabolites by the marine actinomycete Kocuria kristinae RUTW2-3.</title>
        <authorList>
            <person name="Waterworth S.C."/>
            <person name="Walmsley T.A."/>
            <person name="Matongo T."/>
            <person name="Davies-Coleman M.T."/>
            <person name="Dorrington R.A."/>
        </authorList>
    </citation>
    <scope>NUCLEOTIDE SEQUENCE [LARGE SCALE GENOMIC DNA]</scope>
    <source>
        <strain evidence="8">RUTW2-3</strain>
    </source>
</reference>
<sequence>MSYRNETSTFRASFGLLLLRVVLGIVFLMHGWQKIHTWTVDGTAANFAQMGVPAAELSAAFAAYLEFIGGIALIVGLLSRLAGLLLGLEMLGAIYFAHASAGFFASDGGYEFVLVLALGALALAFTGPGRLAISGAFEGRPRASLLA</sequence>
<keyword evidence="4 7" id="KW-0812">Transmembrane</keyword>
<dbReference type="RefSeq" id="WP_064725530.1">
    <property type="nucleotide sequence ID" value="NZ_LJBJ02000014.1"/>
</dbReference>
<evidence type="ECO:0000256" key="1">
    <source>
        <dbReference type="ARBA" id="ARBA00004651"/>
    </source>
</evidence>
<organism evidence="8 9">
    <name type="scientific">Rothia kristinae</name>
    <dbReference type="NCBI Taxonomy" id="37923"/>
    <lineage>
        <taxon>Bacteria</taxon>
        <taxon>Bacillati</taxon>
        <taxon>Actinomycetota</taxon>
        <taxon>Actinomycetes</taxon>
        <taxon>Micrococcales</taxon>
        <taxon>Micrococcaceae</taxon>
        <taxon>Rothia</taxon>
    </lineage>
</organism>
<dbReference type="Pfam" id="PF07681">
    <property type="entry name" value="DoxX"/>
    <property type="match status" value="1"/>
</dbReference>
<accession>A0A199NRC2</accession>
<evidence type="ECO:0008006" key="10">
    <source>
        <dbReference type="Google" id="ProtNLM"/>
    </source>
</evidence>
<dbReference type="AlphaFoldDB" id="A0A199NRC2"/>
<dbReference type="PANTHER" id="PTHR33452:SF1">
    <property type="entry name" value="INNER MEMBRANE PROTEIN YPHA-RELATED"/>
    <property type="match status" value="1"/>
</dbReference>
<dbReference type="EMBL" id="LJBJ02000014">
    <property type="protein sequence ID" value="OAX51644.1"/>
    <property type="molecule type" value="Genomic_DNA"/>
</dbReference>